<keyword evidence="3" id="KW-1185">Reference proteome</keyword>
<dbReference type="InterPro" id="IPR043502">
    <property type="entry name" value="DNA/RNA_pol_sf"/>
</dbReference>
<dbReference type="InterPro" id="IPR043128">
    <property type="entry name" value="Rev_trsase/Diguanyl_cyclase"/>
</dbReference>
<dbReference type="Pfam" id="PF00078">
    <property type="entry name" value="RVT_1"/>
    <property type="match status" value="1"/>
</dbReference>
<dbReference type="SUPFAM" id="SSF56672">
    <property type="entry name" value="DNA/RNA polymerases"/>
    <property type="match status" value="1"/>
</dbReference>
<reference evidence="2" key="1">
    <citation type="submission" date="2021-03" db="EMBL/GenBank/DDBJ databases">
        <title>Draft genome sequence of rust myrtle Austropuccinia psidii MF-1, a brazilian biotype.</title>
        <authorList>
            <person name="Quecine M.C."/>
            <person name="Pachon D.M.R."/>
            <person name="Bonatelli M.L."/>
            <person name="Correr F.H."/>
            <person name="Franceschini L.M."/>
            <person name="Leite T.F."/>
            <person name="Margarido G.R.A."/>
            <person name="Almeida C.A."/>
            <person name="Ferrarezi J.A."/>
            <person name="Labate C.A."/>
        </authorList>
    </citation>
    <scope>NUCLEOTIDE SEQUENCE</scope>
    <source>
        <strain evidence="2">MF-1</strain>
    </source>
</reference>
<sequence>MITKWENDSRRYEIENAFKNPFFDPNKDEPLTWFLKQVERLNELYQKCHRRCAYENTQKIWRRTGACTEEQVHRAMLHRRKQINVLINEETSPKKYSFISEELTEAQFKQELTVKINERFIDLLFKYKSAFATDKEPLGAIIGHKVDIILNVEKPYPPLLRRPAYPASPRPREALEVHIKEAMDLMVLRKVGHNKQVEVNKPVIISLHNEKERMVGEFRALNTYTIPDRYSIPRMHDTSTQLSQAMFITTMDALKGFHQNFLSEYSKELLKKIVHCGIYEYLRKPFDIKNAPSHYQRLMNTTFPEELSEGWLILYIDDIIVCSETWENH</sequence>
<dbReference type="PANTHER" id="PTHR24559:SF444">
    <property type="entry name" value="REVERSE TRANSCRIPTASE DOMAIN-CONTAINING PROTEIN"/>
    <property type="match status" value="1"/>
</dbReference>
<dbReference type="EMBL" id="AVOT02010183">
    <property type="protein sequence ID" value="MBW0489640.1"/>
    <property type="molecule type" value="Genomic_DNA"/>
</dbReference>
<evidence type="ECO:0000313" key="3">
    <source>
        <dbReference type="Proteomes" id="UP000765509"/>
    </source>
</evidence>
<name>A0A9Q3H543_9BASI</name>
<organism evidence="2 3">
    <name type="scientific">Austropuccinia psidii MF-1</name>
    <dbReference type="NCBI Taxonomy" id="1389203"/>
    <lineage>
        <taxon>Eukaryota</taxon>
        <taxon>Fungi</taxon>
        <taxon>Dikarya</taxon>
        <taxon>Basidiomycota</taxon>
        <taxon>Pucciniomycotina</taxon>
        <taxon>Pucciniomycetes</taxon>
        <taxon>Pucciniales</taxon>
        <taxon>Sphaerophragmiaceae</taxon>
        <taxon>Austropuccinia</taxon>
    </lineage>
</organism>
<dbReference type="InterPro" id="IPR053134">
    <property type="entry name" value="RNA-dir_DNA_polymerase"/>
</dbReference>
<proteinExistence type="predicted"/>
<feature type="domain" description="Reverse transcriptase" evidence="1">
    <location>
        <begin position="210"/>
        <end position="328"/>
    </location>
</feature>
<dbReference type="OrthoDB" id="6283403at2759"/>
<dbReference type="Gene3D" id="3.30.70.270">
    <property type="match status" value="1"/>
</dbReference>
<evidence type="ECO:0000313" key="2">
    <source>
        <dbReference type="EMBL" id="MBW0489640.1"/>
    </source>
</evidence>
<dbReference type="Proteomes" id="UP000765509">
    <property type="component" value="Unassembled WGS sequence"/>
</dbReference>
<dbReference type="CDD" id="cd01647">
    <property type="entry name" value="RT_LTR"/>
    <property type="match status" value="1"/>
</dbReference>
<dbReference type="PANTHER" id="PTHR24559">
    <property type="entry name" value="TRANSPOSON TY3-I GAG-POL POLYPROTEIN"/>
    <property type="match status" value="1"/>
</dbReference>
<comment type="caution">
    <text evidence="2">The sequence shown here is derived from an EMBL/GenBank/DDBJ whole genome shotgun (WGS) entry which is preliminary data.</text>
</comment>
<dbReference type="AlphaFoldDB" id="A0A9Q3H543"/>
<protein>
    <recommendedName>
        <fullName evidence="1">Reverse transcriptase domain-containing protein</fullName>
    </recommendedName>
</protein>
<gene>
    <name evidence="2" type="ORF">O181_029355</name>
</gene>
<dbReference type="InterPro" id="IPR000477">
    <property type="entry name" value="RT_dom"/>
</dbReference>
<accession>A0A9Q3H543</accession>
<evidence type="ECO:0000259" key="1">
    <source>
        <dbReference type="Pfam" id="PF00078"/>
    </source>
</evidence>